<evidence type="ECO:0000313" key="2">
    <source>
        <dbReference type="Proteomes" id="UP000094527"/>
    </source>
</evidence>
<dbReference type="AlphaFoldDB" id="A0A1D2M2Z4"/>
<name>A0A1D2M2Z4_ORCCI</name>
<evidence type="ECO:0000313" key="1">
    <source>
        <dbReference type="EMBL" id="ODM87343.1"/>
    </source>
</evidence>
<dbReference type="Proteomes" id="UP000094527">
    <property type="component" value="Unassembled WGS sequence"/>
</dbReference>
<organism evidence="1 2">
    <name type="scientific">Orchesella cincta</name>
    <name type="common">Springtail</name>
    <name type="synonym">Podura cincta</name>
    <dbReference type="NCBI Taxonomy" id="48709"/>
    <lineage>
        <taxon>Eukaryota</taxon>
        <taxon>Metazoa</taxon>
        <taxon>Ecdysozoa</taxon>
        <taxon>Arthropoda</taxon>
        <taxon>Hexapoda</taxon>
        <taxon>Collembola</taxon>
        <taxon>Entomobryomorpha</taxon>
        <taxon>Entomobryoidea</taxon>
        <taxon>Orchesellidae</taxon>
        <taxon>Orchesellinae</taxon>
        <taxon>Orchesella</taxon>
    </lineage>
</organism>
<protein>
    <submittedName>
        <fullName evidence="1">Uncharacterized protein</fullName>
    </submittedName>
</protein>
<dbReference type="EMBL" id="LJIJ01005533">
    <property type="protein sequence ID" value="ODM87343.1"/>
    <property type="molecule type" value="Genomic_DNA"/>
</dbReference>
<proteinExistence type="predicted"/>
<accession>A0A1D2M2Z4</accession>
<comment type="caution">
    <text evidence="1">The sequence shown here is derived from an EMBL/GenBank/DDBJ whole genome shotgun (WGS) entry which is preliminary data.</text>
</comment>
<sequence length="53" mass="6092">MKLESQGYSHLKKKAVKAIKSKRLELKQSSVFQELLESNPKCVTEFVCSCLEF</sequence>
<reference evidence="1 2" key="1">
    <citation type="journal article" date="2016" name="Genome Biol. Evol.">
        <title>Gene Family Evolution Reflects Adaptation to Soil Environmental Stressors in the Genome of the Collembolan Orchesella cincta.</title>
        <authorList>
            <person name="Faddeeva-Vakhrusheva A."/>
            <person name="Derks M.F."/>
            <person name="Anvar S.Y."/>
            <person name="Agamennone V."/>
            <person name="Suring W."/>
            <person name="Smit S."/>
            <person name="van Straalen N.M."/>
            <person name="Roelofs D."/>
        </authorList>
    </citation>
    <scope>NUCLEOTIDE SEQUENCE [LARGE SCALE GENOMIC DNA]</scope>
    <source>
        <tissue evidence="1">Mixed pool</tissue>
    </source>
</reference>
<gene>
    <name evidence="1" type="ORF">Ocin01_19339</name>
</gene>
<keyword evidence="2" id="KW-1185">Reference proteome</keyword>